<dbReference type="GO" id="GO:0032266">
    <property type="term" value="F:phosphatidylinositol-3-phosphate binding"/>
    <property type="evidence" value="ECO:0007669"/>
    <property type="project" value="TreeGrafter"/>
</dbReference>
<dbReference type="CDD" id="cd15749">
    <property type="entry name" value="FYVE_ZFY19"/>
    <property type="match status" value="1"/>
</dbReference>
<dbReference type="Gene3D" id="3.30.40.10">
    <property type="entry name" value="Zinc/RING finger domain, C3HC4 (zinc finger)"/>
    <property type="match status" value="1"/>
</dbReference>
<keyword evidence="1" id="KW-0479">Metal-binding</keyword>
<evidence type="ECO:0000256" key="4">
    <source>
        <dbReference type="PROSITE-ProRule" id="PRU00091"/>
    </source>
</evidence>
<dbReference type="AlphaFoldDB" id="A0A401PAV3"/>
<dbReference type="GO" id="GO:0009838">
    <property type="term" value="P:abscission"/>
    <property type="evidence" value="ECO:0007669"/>
    <property type="project" value="TreeGrafter"/>
</dbReference>
<feature type="domain" description="FYVE-type" evidence="6">
    <location>
        <begin position="1"/>
        <end position="58"/>
    </location>
</feature>
<dbReference type="GO" id="GO:0044878">
    <property type="term" value="P:mitotic cytokinesis checkpoint signaling"/>
    <property type="evidence" value="ECO:0007669"/>
    <property type="project" value="TreeGrafter"/>
</dbReference>
<keyword evidence="8" id="KW-1185">Reference proteome</keyword>
<evidence type="ECO:0000259" key="6">
    <source>
        <dbReference type="PROSITE" id="PS50178"/>
    </source>
</evidence>
<dbReference type="Pfam" id="PF22586">
    <property type="entry name" value="ANCHR-like_BBOX"/>
    <property type="match status" value="1"/>
</dbReference>
<organism evidence="7 8">
    <name type="scientific">Scyliorhinus torazame</name>
    <name type="common">Cloudy catshark</name>
    <name type="synonym">Catulus torazame</name>
    <dbReference type="NCBI Taxonomy" id="75743"/>
    <lineage>
        <taxon>Eukaryota</taxon>
        <taxon>Metazoa</taxon>
        <taxon>Chordata</taxon>
        <taxon>Craniata</taxon>
        <taxon>Vertebrata</taxon>
        <taxon>Chondrichthyes</taxon>
        <taxon>Elasmobranchii</taxon>
        <taxon>Galeomorphii</taxon>
        <taxon>Galeoidea</taxon>
        <taxon>Carcharhiniformes</taxon>
        <taxon>Scyliorhinidae</taxon>
        <taxon>Scyliorhinus</taxon>
    </lineage>
</organism>
<dbReference type="PANTHER" id="PTHR46603:SF1">
    <property type="entry name" value="ABSCISSION_NOCUT CHECKPOINT REGULATOR"/>
    <property type="match status" value="1"/>
</dbReference>
<proteinExistence type="predicted"/>
<dbReference type="GO" id="GO:0032154">
    <property type="term" value="C:cleavage furrow"/>
    <property type="evidence" value="ECO:0007669"/>
    <property type="project" value="TreeGrafter"/>
</dbReference>
<feature type="compositionally biased region" description="Polar residues" evidence="5">
    <location>
        <begin position="88"/>
        <end position="104"/>
    </location>
</feature>
<dbReference type="GO" id="GO:0030496">
    <property type="term" value="C:midbody"/>
    <property type="evidence" value="ECO:0007669"/>
    <property type="project" value="TreeGrafter"/>
</dbReference>
<dbReference type="OrthoDB" id="5407799at2759"/>
<keyword evidence="3" id="KW-0862">Zinc</keyword>
<dbReference type="InterPro" id="IPR017455">
    <property type="entry name" value="Znf_FYVE-rel"/>
</dbReference>
<dbReference type="PANTHER" id="PTHR46603">
    <property type="entry name" value="ABSCISSION/NOCUT CHECKPOINT REGULATOR"/>
    <property type="match status" value="1"/>
</dbReference>
<sequence length="412" mass="46496">MAGRCYGCASKFTLLRKEFGCKNCGHAYCSSCLSYSTLVPRCGNTQQKVCRQCHGTLTRPGKQDSAARWSPPENYKKRVAALEAKQQEQTAAHKVTSQAPSITSKYRGLSKEDRAIAERLEKLKGETKPKSIPSQGEIELRLAALKKDPLRPIPSTVEMEDRLAQLKGQTPPSQAPKPNYQVPDNRTQTEQVNDLFKQMSEEAAIDQKCGFDIEDGAMNDLNKGIDPRNFNSDIDDNTKRLEEEKSNLLHQATAELKQDNLHKEQVLKISKRLATLKGEDPNAAAMDDWKDTDLDSDEENEELLTKRILKQVNEEIALDEASGYNIPVEAPKPAQPTPTRKKLCSPPNKPFAEPSDSDEELPWCCICNSDAVLRCRDCDGDLYCQRCFREGHDKFERKEHRTSKYRPPNKKK</sequence>
<comment type="caution">
    <text evidence="7">The sequence shown here is derived from an EMBL/GenBank/DDBJ whole genome shotgun (WGS) entry which is preliminary data.</text>
</comment>
<dbReference type="Pfam" id="PF01363">
    <property type="entry name" value="FYVE"/>
    <property type="match status" value="1"/>
</dbReference>
<dbReference type="STRING" id="75743.A0A401PAV3"/>
<dbReference type="SUPFAM" id="SSF57845">
    <property type="entry name" value="B-box zinc-binding domain"/>
    <property type="match status" value="1"/>
</dbReference>
<feature type="region of interest" description="Disordered" evidence="5">
    <location>
        <begin position="327"/>
        <end position="358"/>
    </location>
</feature>
<dbReference type="PROSITE" id="PS00518">
    <property type="entry name" value="ZF_RING_1"/>
    <property type="match status" value="1"/>
</dbReference>
<dbReference type="GO" id="GO:0005813">
    <property type="term" value="C:centrosome"/>
    <property type="evidence" value="ECO:0007669"/>
    <property type="project" value="TreeGrafter"/>
</dbReference>
<keyword evidence="2 4" id="KW-0863">Zinc-finger</keyword>
<dbReference type="InterPro" id="IPR044553">
    <property type="entry name" value="Bbox1_ANCHR"/>
</dbReference>
<dbReference type="InterPro" id="IPR013083">
    <property type="entry name" value="Znf_RING/FYVE/PHD"/>
</dbReference>
<dbReference type="InterPro" id="IPR011011">
    <property type="entry name" value="Znf_FYVE_PHD"/>
</dbReference>
<evidence type="ECO:0000313" key="7">
    <source>
        <dbReference type="EMBL" id="GCB70258.1"/>
    </source>
</evidence>
<dbReference type="InterPro" id="IPR017907">
    <property type="entry name" value="Znf_RING_CS"/>
</dbReference>
<feature type="region of interest" description="Disordered" evidence="5">
    <location>
        <begin position="166"/>
        <end position="185"/>
    </location>
</feature>
<name>A0A401PAV3_SCYTO</name>
<accession>A0A401PAV3</accession>
<reference evidence="7 8" key="1">
    <citation type="journal article" date="2018" name="Nat. Ecol. Evol.">
        <title>Shark genomes provide insights into elasmobranch evolution and the origin of vertebrates.</title>
        <authorList>
            <person name="Hara Y"/>
            <person name="Yamaguchi K"/>
            <person name="Onimaru K"/>
            <person name="Kadota M"/>
            <person name="Koyanagi M"/>
            <person name="Keeley SD"/>
            <person name="Tatsumi K"/>
            <person name="Tanaka K"/>
            <person name="Motone F"/>
            <person name="Kageyama Y"/>
            <person name="Nozu R"/>
            <person name="Adachi N"/>
            <person name="Nishimura O"/>
            <person name="Nakagawa R"/>
            <person name="Tanegashima C"/>
            <person name="Kiyatake I"/>
            <person name="Matsumoto R"/>
            <person name="Murakumo K"/>
            <person name="Nishida K"/>
            <person name="Terakita A"/>
            <person name="Kuratani S"/>
            <person name="Sato K"/>
            <person name="Hyodo S Kuraku.S."/>
        </authorList>
    </citation>
    <scope>NUCLEOTIDE SEQUENCE [LARGE SCALE GENOMIC DNA]</scope>
</reference>
<dbReference type="InterPro" id="IPR000306">
    <property type="entry name" value="Znf_FYVE"/>
</dbReference>
<evidence type="ECO:0000256" key="2">
    <source>
        <dbReference type="ARBA" id="ARBA00022771"/>
    </source>
</evidence>
<protein>
    <recommendedName>
        <fullName evidence="6">FYVE-type domain-containing protein</fullName>
    </recommendedName>
</protein>
<evidence type="ECO:0000313" key="8">
    <source>
        <dbReference type="Proteomes" id="UP000288216"/>
    </source>
</evidence>
<dbReference type="CDD" id="cd19817">
    <property type="entry name" value="Bbox1_ANCHR-like"/>
    <property type="match status" value="1"/>
</dbReference>
<dbReference type="OMA" id="PWCCMCN"/>
<dbReference type="EMBL" id="BFAA01006106">
    <property type="protein sequence ID" value="GCB70258.1"/>
    <property type="molecule type" value="Genomic_DNA"/>
</dbReference>
<gene>
    <name evidence="7" type="ORF">scyTo_0012580</name>
</gene>
<feature type="region of interest" description="Disordered" evidence="5">
    <location>
        <begin position="88"/>
        <end position="110"/>
    </location>
</feature>
<dbReference type="GO" id="GO:0008270">
    <property type="term" value="F:zinc ion binding"/>
    <property type="evidence" value="ECO:0007669"/>
    <property type="project" value="UniProtKB-KW"/>
</dbReference>
<dbReference type="Proteomes" id="UP000288216">
    <property type="component" value="Unassembled WGS sequence"/>
</dbReference>
<dbReference type="SUPFAM" id="SSF57903">
    <property type="entry name" value="FYVE/PHD zinc finger"/>
    <property type="match status" value="1"/>
</dbReference>
<dbReference type="SMART" id="SM00064">
    <property type="entry name" value="FYVE"/>
    <property type="match status" value="1"/>
</dbReference>
<evidence type="ECO:0000256" key="5">
    <source>
        <dbReference type="SAM" id="MobiDB-lite"/>
    </source>
</evidence>
<evidence type="ECO:0000256" key="3">
    <source>
        <dbReference type="ARBA" id="ARBA00022833"/>
    </source>
</evidence>
<evidence type="ECO:0000256" key="1">
    <source>
        <dbReference type="ARBA" id="ARBA00022723"/>
    </source>
</evidence>
<dbReference type="PROSITE" id="PS50178">
    <property type="entry name" value="ZF_FYVE"/>
    <property type="match status" value="1"/>
</dbReference>